<dbReference type="SUPFAM" id="SSF48403">
    <property type="entry name" value="Ankyrin repeat"/>
    <property type="match status" value="1"/>
</dbReference>
<name>A0A2J7ZKA3_9CHLO</name>
<dbReference type="PROSITE" id="PS50088">
    <property type="entry name" value="ANK_REPEAT"/>
    <property type="match status" value="1"/>
</dbReference>
<evidence type="ECO:0000256" key="3">
    <source>
        <dbReference type="PROSITE-ProRule" id="PRU00023"/>
    </source>
</evidence>
<dbReference type="PANTHER" id="PTHR24171">
    <property type="entry name" value="ANKYRIN REPEAT DOMAIN-CONTAINING PROTEIN 39-RELATED"/>
    <property type="match status" value="1"/>
</dbReference>
<comment type="caution">
    <text evidence="4">The sequence shown here is derived from an EMBL/GenBank/DDBJ whole genome shotgun (WGS) entry which is preliminary data.</text>
</comment>
<dbReference type="InterPro" id="IPR002110">
    <property type="entry name" value="Ankyrin_rpt"/>
</dbReference>
<organism evidence="4 5">
    <name type="scientific">Tetrabaena socialis</name>
    <dbReference type="NCBI Taxonomy" id="47790"/>
    <lineage>
        <taxon>Eukaryota</taxon>
        <taxon>Viridiplantae</taxon>
        <taxon>Chlorophyta</taxon>
        <taxon>core chlorophytes</taxon>
        <taxon>Chlorophyceae</taxon>
        <taxon>CS clade</taxon>
        <taxon>Chlamydomonadales</taxon>
        <taxon>Tetrabaenaceae</taxon>
        <taxon>Tetrabaena</taxon>
    </lineage>
</organism>
<reference evidence="4 5" key="1">
    <citation type="journal article" date="2017" name="Mol. Biol. Evol.">
        <title>The 4-celled Tetrabaena socialis nuclear genome reveals the essential components for genetic control of cell number at the origin of multicellularity in the volvocine lineage.</title>
        <authorList>
            <person name="Featherston J."/>
            <person name="Arakaki Y."/>
            <person name="Hanschen E.R."/>
            <person name="Ferris P.J."/>
            <person name="Michod R.E."/>
            <person name="Olson B.J.S.C."/>
            <person name="Nozaki H."/>
            <person name="Durand P.M."/>
        </authorList>
    </citation>
    <scope>NUCLEOTIDE SEQUENCE [LARGE SCALE GENOMIC DNA]</scope>
    <source>
        <strain evidence="4 5">NIES-571</strain>
    </source>
</reference>
<keyword evidence="5" id="KW-1185">Reference proteome</keyword>
<dbReference type="Pfam" id="PF12796">
    <property type="entry name" value="Ank_2"/>
    <property type="match status" value="1"/>
</dbReference>
<dbReference type="PROSITE" id="PS50297">
    <property type="entry name" value="ANK_REP_REGION"/>
    <property type="match status" value="1"/>
</dbReference>
<dbReference type="OrthoDB" id="547020at2759"/>
<dbReference type="Gene3D" id="1.25.40.20">
    <property type="entry name" value="Ankyrin repeat-containing domain"/>
    <property type="match status" value="1"/>
</dbReference>
<proteinExistence type="predicted"/>
<gene>
    <name evidence="4" type="ORF">TSOC_013456</name>
</gene>
<feature type="repeat" description="ANK" evidence="3">
    <location>
        <begin position="106"/>
        <end position="138"/>
    </location>
</feature>
<evidence type="ECO:0000313" key="4">
    <source>
        <dbReference type="EMBL" id="PNH00706.1"/>
    </source>
</evidence>
<dbReference type="Proteomes" id="UP000236333">
    <property type="component" value="Unassembled WGS sequence"/>
</dbReference>
<dbReference type="EMBL" id="PGGS01001213">
    <property type="protein sequence ID" value="PNH00706.1"/>
    <property type="molecule type" value="Genomic_DNA"/>
</dbReference>
<dbReference type="InterPro" id="IPR036770">
    <property type="entry name" value="Ankyrin_rpt-contain_sf"/>
</dbReference>
<evidence type="ECO:0000313" key="5">
    <source>
        <dbReference type="Proteomes" id="UP000236333"/>
    </source>
</evidence>
<sequence>MVRKAGNAAARYGSSTWTMREYLLADGAKKTILPLWHSGAYPPERVQIFMNELQRVPSGRCPLVEADFEATMQERALLLAVDYLSLLEVERLLSNPAANPNVQGTNGVTALHTASGNGRNDVVEVLLRAGADVAAKDIASRPRAIYGSFGVASGQGLLQTPTAAAAICMGFRRCCPGSVCPS</sequence>
<accession>A0A2J7ZKA3</accession>
<dbReference type="SMART" id="SM00248">
    <property type="entry name" value="ANK"/>
    <property type="match status" value="2"/>
</dbReference>
<keyword evidence="1" id="KW-0677">Repeat</keyword>
<evidence type="ECO:0000256" key="1">
    <source>
        <dbReference type="ARBA" id="ARBA00022737"/>
    </source>
</evidence>
<protein>
    <submittedName>
        <fullName evidence="4">Uncharacterized protein</fullName>
    </submittedName>
</protein>
<evidence type="ECO:0000256" key="2">
    <source>
        <dbReference type="ARBA" id="ARBA00023043"/>
    </source>
</evidence>
<dbReference type="AlphaFoldDB" id="A0A2J7ZKA3"/>
<keyword evidence="2 3" id="KW-0040">ANK repeat</keyword>